<evidence type="ECO:0000313" key="2">
    <source>
        <dbReference type="EMBL" id="USW52565.1"/>
    </source>
</evidence>
<gene>
    <name evidence="2" type="ORF">Slin15195_G058840</name>
</gene>
<feature type="chain" id="PRO_5040304288" evidence="1">
    <location>
        <begin position="18"/>
        <end position="481"/>
    </location>
</feature>
<proteinExistence type="predicted"/>
<dbReference type="InterPro" id="IPR027589">
    <property type="entry name" value="Choice_anch_B"/>
</dbReference>
<evidence type="ECO:0000256" key="1">
    <source>
        <dbReference type="SAM" id="SignalP"/>
    </source>
</evidence>
<organism evidence="2 3">
    <name type="scientific">Septoria linicola</name>
    <dbReference type="NCBI Taxonomy" id="215465"/>
    <lineage>
        <taxon>Eukaryota</taxon>
        <taxon>Fungi</taxon>
        <taxon>Dikarya</taxon>
        <taxon>Ascomycota</taxon>
        <taxon>Pezizomycotina</taxon>
        <taxon>Dothideomycetes</taxon>
        <taxon>Dothideomycetidae</taxon>
        <taxon>Mycosphaerellales</taxon>
        <taxon>Mycosphaerellaceae</taxon>
        <taxon>Septoria</taxon>
    </lineage>
</organism>
<dbReference type="EMBL" id="CP099421">
    <property type="protein sequence ID" value="USW52565.1"/>
    <property type="molecule type" value="Genomic_DNA"/>
</dbReference>
<dbReference type="PANTHER" id="PTHR38787">
    <property type="entry name" value="REGULATORY P DOMAIN-CONTAINING PROTEIN"/>
    <property type="match status" value="1"/>
</dbReference>
<dbReference type="NCBIfam" id="TIGR04312">
    <property type="entry name" value="choice_anch_B"/>
    <property type="match status" value="1"/>
</dbReference>
<accession>A0A9Q9AP80</accession>
<evidence type="ECO:0000313" key="3">
    <source>
        <dbReference type="Proteomes" id="UP001056384"/>
    </source>
</evidence>
<feature type="signal peptide" evidence="1">
    <location>
        <begin position="1"/>
        <end position="17"/>
    </location>
</feature>
<keyword evidence="1" id="KW-0732">Signal</keyword>
<reference evidence="2" key="1">
    <citation type="submission" date="2022-06" db="EMBL/GenBank/DDBJ databases">
        <title>Complete genome sequences of two strains of the flax pathogen Septoria linicola.</title>
        <authorList>
            <person name="Lapalu N."/>
            <person name="Simon A."/>
            <person name="Demenou B."/>
            <person name="Paumier D."/>
            <person name="Guillot M.-P."/>
            <person name="Gout L."/>
            <person name="Valade R."/>
        </authorList>
    </citation>
    <scope>NUCLEOTIDE SEQUENCE</scope>
    <source>
        <strain evidence="2">SE15195</strain>
    </source>
</reference>
<name>A0A9Q9AP80_9PEZI</name>
<dbReference type="GO" id="GO:0005576">
    <property type="term" value="C:extracellular region"/>
    <property type="evidence" value="ECO:0007669"/>
    <property type="project" value="TreeGrafter"/>
</dbReference>
<sequence>MVRLVSLVSALAGTALGKIVLGEGREAGFTKEEYVSGDVHMSLRERKVEAWKRAEAAGVFASAQYPELGFTQCVNGRAVASPGGAANTFRCQNMNLHHFLSHDTLGDSRGEGSSSWGWTNTDGREFVAIGQFGGTAFVEINREGKMLYLGRLPAYSVGSEWREIRSFKNYMIIGSEAQNHGIQVFDMRKLLTINPASPRQFTQADLTSWTRTLLPTGRAHNVVVNEEKNYFAAVGALPRTDVCRSGFAFFDMTNPASPRSLGCAAGDGYVHDAECLVYRGPDTRYTGRDICYAYNEDTLSIYDVTNKANVTNIIGKVTYPGARYVHQGSVLDRSNQQYIVLDDEIDELERTGVSANGYATTYIVDIRDLRNPRVTGNYQMRHRAIDHNQYVIDGYSYQSSYGAGVRVFDVRSIPSDPTGKGVCEAGFFDIYPEDDAQAGGGQIEFLGTWSSYAYFKSGYIFVNSIERGAFVVKMTSKTCVR</sequence>
<dbReference type="AlphaFoldDB" id="A0A9Q9AP80"/>
<keyword evidence="3" id="KW-1185">Reference proteome</keyword>
<dbReference type="Proteomes" id="UP001056384">
    <property type="component" value="Chromosome 4"/>
</dbReference>
<dbReference type="OrthoDB" id="2099887at2759"/>
<dbReference type="PANTHER" id="PTHR38787:SF3">
    <property type="entry name" value="REGULATORY P DOMAIN-CONTAINING PROTEIN"/>
    <property type="match status" value="1"/>
</dbReference>
<protein>
    <submittedName>
        <fullName evidence="2">Choice-of-anchor B domain-containing protein</fullName>
    </submittedName>
</protein>